<keyword evidence="4" id="KW-0472">Membrane</keyword>
<keyword evidence="3" id="KW-1133">Transmembrane helix</keyword>
<comment type="subcellular location">
    <subcellularLocation>
        <location evidence="1">Membrane</location>
        <topology evidence="1">Single-pass membrane protein</topology>
    </subcellularLocation>
</comment>
<evidence type="ECO:0000256" key="3">
    <source>
        <dbReference type="ARBA" id="ARBA00022989"/>
    </source>
</evidence>
<evidence type="ECO:0000256" key="2">
    <source>
        <dbReference type="ARBA" id="ARBA00022692"/>
    </source>
</evidence>
<organism evidence="6 7">
    <name type="scientific">Paludibacterium purpuratum</name>
    <dbReference type="NCBI Taxonomy" id="1144873"/>
    <lineage>
        <taxon>Bacteria</taxon>
        <taxon>Pseudomonadati</taxon>
        <taxon>Pseudomonadota</taxon>
        <taxon>Betaproteobacteria</taxon>
        <taxon>Neisseriales</taxon>
        <taxon>Chromobacteriaceae</taxon>
        <taxon>Paludibacterium</taxon>
    </lineage>
</organism>
<keyword evidence="2" id="KW-0812">Transmembrane</keyword>
<gene>
    <name evidence="6" type="ORF">DFP86_105219</name>
</gene>
<dbReference type="InterPro" id="IPR006260">
    <property type="entry name" value="TonB/TolA_C"/>
</dbReference>
<proteinExistence type="predicted"/>
<dbReference type="Gene3D" id="3.30.1150.10">
    <property type="match status" value="1"/>
</dbReference>
<evidence type="ECO:0000313" key="7">
    <source>
        <dbReference type="Proteomes" id="UP000295611"/>
    </source>
</evidence>
<evidence type="ECO:0000259" key="5">
    <source>
        <dbReference type="PROSITE" id="PS52015"/>
    </source>
</evidence>
<sequence length="100" mass="10699">MDDWVNKMERIGALNYPQEVRSQGLSGGPTLSVVINADGSLAALRVTISSHNATLDAAAEKIVRAAAPFAPFPPALAAQAQSLEIRRKWHFTTGNDLSVQ</sequence>
<protein>
    <submittedName>
        <fullName evidence="6">TonB family protein</fullName>
    </submittedName>
</protein>
<dbReference type="InterPro" id="IPR037682">
    <property type="entry name" value="TonB_C"/>
</dbReference>
<comment type="caution">
    <text evidence="6">The sequence shown here is derived from an EMBL/GenBank/DDBJ whole genome shotgun (WGS) entry which is preliminary data.</text>
</comment>
<dbReference type="Proteomes" id="UP000295611">
    <property type="component" value="Unassembled WGS sequence"/>
</dbReference>
<dbReference type="GO" id="GO:0055085">
    <property type="term" value="P:transmembrane transport"/>
    <property type="evidence" value="ECO:0007669"/>
    <property type="project" value="InterPro"/>
</dbReference>
<dbReference type="Pfam" id="PF03544">
    <property type="entry name" value="TonB_C"/>
    <property type="match status" value="1"/>
</dbReference>
<dbReference type="PROSITE" id="PS52015">
    <property type="entry name" value="TONB_CTD"/>
    <property type="match status" value="1"/>
</dbReference>
<keyword evidence="7" id="KW-1185">Reference proteome</keyword>
<dbReference type="GO" id="GO:0016020">
    <property type="term" value="C:membrane"/>
    <property type="evidence" value="ECO:0007669"/>
    <property type="project" value="UniProtKB-SubCell"/>
</dbReference>
<dbReference type="NCBIfam" id="TIGR01352">
    <property type="entry name" value="tonB_Cterm"/>
    <property type="match status" value="1"/>
</dbReference>
<feature type="domain" description="TonB C-terminal" evidence="5">
    <location>
        <begin position="1"/>
        <end position="100"/>
    </location>
</feature>
<name>A0A4R7B6M3_9NEIS</name>
<dbReference type="AlphaFoldDB" id="A0A4R7B6M3"/>
<dbReference type="EMBL" id="SNZP01000005">
    <property type="protein sequence ID" value="TDR80350.1"/>
    <property type="molecule type" value="Genomic_DNA"/>
</dbReference>
<evidence type="ECO:0000256" key="1">
    <source>
        <dbReference type="ARBA" id="ARBA00004167"/>
    </source>
</evidence>
<evidence type="ECO:0000256" key="4">
    <source>
        <dbReference type="ARBA" id="ARBA00023136"/>
    </source>
</evidence>
<reference evidence="6 7" key="1">
    <citation type="submission" date="2019-03" db="EMBL/GenBank/DDBJ databases">
        <title>Genomic Encyclopedia of Type Strains, Phase III (KMG-III): the genomes of soil and plant-associated and newly described type strains.</title>
        <authorList>
            <person name="Whitman W."/>
        </authorList>
    </citation>
    <scope>NUCLEOTIDE SEQUENCE [LARGE SCALE GENOMIC DNA]</scope>
    <source>
        <strain evidence="6 7">CECT 8976</strain>
    </source>
</reference>
<dbReference type="SUPFAM" id="SSF74653">
    <property type="entry name" value="TolA/TonB C-terminal domain"/>
    <property type="match status" value="1"/>
</dbReference>
<accession>A0A4R7B6M3</accession>
<evidence type="ECO:0000313" key="6">
    <source>
        <dbReference type="EMBL" id="TDR80350.1"/>
    </source>
</evidence>